<proteinExistence type="predicted"/>
<organism evidence="1">
    <name type="scientific">marine metagenome</name>
    <dbReference type="NCBI Taxonomy" id="408172"/>
    <lineage>
        <taxon>unclassified sequences</taxon>
        <taxon>metagenomes</taxon>
        <taxon>ecological metagenomes</taxon>
    </lineage>
</organism>
<gene>
    <name evidence="1" type="ORF">METZ01_LOCUS287019</name>
</gene>
<name>A0A382LE47_9ZZZZ</name>
<evidence type="ECO:0000313" key="1">
    <source>
        <dbReference type="EMBL" id="SVC34165.1"/>
    </source>
</evidence>
<sequence length="174" mass="19111">MIKRITLILLSFFYIINAQIALPTFQGVHKPHSSAYDLVTLVFATSATSDGQGLTLGGSMRFKSTGGGHLYCESYGNDDYIYFSSPTYVESWEMNAMPWQGYTGGYGWQQNIYALDSGGSTLWSTTVNLSSYKNWSDWLTVSIQTGSISTLKFEAPSASGGGFWPSIDNMIIAE</sequence>
<accession>A0A382LE47</accession>
<dbReference type="AlphaFoldDB" id="A0A382LE47"/>
<protein>
    <submittedName>
        <fullName evidence="1">Uncharacterized protein</fullName>
    </submittedName>
</protein>
<reference evidence="1" key="1">
    <citation type="submission" date="2018-05" db="EMBL/GenBank/DDBJ databases">
        <authorList>
            <person name="Lanie J.A."/>
            <person name="Ng W.-L."/>
            <person name="Kazmierczak K.M."/>
            <person name="Andrzejewski T.M."/>
            <person name="Davidsen T.M."/>
            <person name="Wayne K.J."/>
            <person name="Tettelin H."/>
            <person name="Glass J.I."/>
            <person name="Rusch D."/>
            <person name="Podicherti R."/>
            <person name="Tsui H.-C.T."/>
            <person name="Winkler M.E."/>
        </authorList>
    </citation>
    <scope>NUCLEOTIDE SEQUENCE</scope>
</reference>
<dbReference type="EMBL" id="UINC01086059">
    <property type="protein sequence ID" value="SVC34165.1"/>
    <property type="molecule type" value="Genomic_DNA"/>
</dbReference>